<organism evidence="2 3">
    <name type="scientific">Thalassoglobus polymorphus</name>
    <dbReference type="NCBI Taxonomy" id="2527994"/>
    <lineage>
        <taxon>Bacteria</taxon>
        <taxon>Pseudomonadati</taxon>
        <taxon>Planctomycetota</taxon>
        <taxon>Planctomycetia</taxon>
        <taxon>Planctomycetales</taxon>
        <taxon>Planctomycetaceae</taxon>
        <taxon>Thalassoglobus</taxon>
    </lineage>
</organism>
<name>A0A517QJ58_9PLAN</name>
<keyword evidence="3" id="KW-1185">Reference proteome</keyword>
<dbReference type="EMBL" id="CP036267">
    <property type="protein sequence ID" value="QDT31577.1"/>
    <property type="molecule type" value="Genomic_DNA"/>
</dbReference>
<feature type="chain" id="PRO_5022089299" description="Bacterial type II secretion system protein I/J" evidence="1">
    <location>
        <begin position="20"/>
        <end position="123"/>
    </location>
</feature>
<accession>A0A517QJ58</accession>
<dbReference type="AlphaFoldDB" id="A0A517QJ58"/>
<keyword evidence="1" id="KW-0732">Signal</keyword>
<evidence type="ECO:0000313" key="3">
    <source>
        <dbReference type="Proteomes" id="UP000315724"/>
    </source>
</evidence>
<dbReference type="KEGG" id="tpol:Mal48_08110"/>
<sequence length="123" mass="13670" precursor="true">MIMAILLLLISTSICFSMARTTSLRQSRFENRLWKLQANLLADSALEQAAQQLRNQSDSFEEVWEVTFNNESGEAQMTAQPVNSNQYEVTVVAIYPSGVPQRAQTTVHAMVDVSDLSGNESAE</sequence>
<reference evidence="2 3" key="1">
    <citation type="submission" date="2019-02" db="EMBL/GenBank/DDBJ databases">
        <title>Deep-cultivation of Planctomycetes and their phenomic and genomic characterization uncovers novel biology.</title>
        <authorList>
            <person name="Wiegand S."/>
            <person name="Jogler M."/>
            <person name="Boedeker C."/>
            <person name="Pinto D."/>
            <person name="Vollmers J."/>
            <person name="Rivas-Marin E."/>
            <person name="Kohn T."/>
            <person name="Peeters S.H."/>
            <person name="Heuer A."/>
            <person name="Rast P."/>
            <person name="Oberbeckmann S."/>
            <person name="Bunk B."/>
            <person name="Jeske O."/>
            <person name="Meyerdierks A."/>
            <person name="Storesund J.E."/>
            <person name="Kallscheuer N."/>
            <person name="Luecker S."/>
            <person name="Lage O.M."/>
            <person name="Pohl T."/>
            <person name="Merkel B.J."/>
            <person name="Hornburger P."/>
            <person name="Mueller R.-W."/>
            <person name="Bruemmer F."/>
            <person name="Labrenz M."/>
            <person name="Spormann A.M."/>
            <person name="Op den Camp H."/>
            <person name="Overmann J."/>
            <person name="Amann R."/>
            <person name="Jetten M.S.M."/>
            <person name="Mascher T."/>
            <person name="Medema M.H."/>
            <person name="Devos D.P."/>
            <person name="Kaster A.-K."/>
            <person name="Ovreas L."/>
            <person name="Rohde M."/>
            <person name="Galperin M.Y."/>
            <person name="Jogler C."/>
        </authorList>
    </citation>
    <scope>NUCLEOTIDE SEQUENCE [LARGE SCALE GENOMIC DNA]</scope>
    <source>
        <strain evidence="2 3">Mal48</strain>
    </source>
</reference>
<gene>
    <name evidence="2" type="ORF">Mal48_08110</name>
</gene>
<evidence type="ECO:0000256" key="1">
    <source>
        <dbReference type="SAM" id="SignalP"/>
    </source>
</evidence>
<feature type="signal peptide" evidence="1">
    <location>
        <begin position="1"/>
        <end position="19"/>
    </location>
</feature>
<protein>
    <recommendedName>
        <fullName evidence="4">Bacterial type II secretion system protein I/J</fullName>
    </recommendedName>
</protein>
<evidence type="ECO:0000313" key="2">
    <source>
        <dbReference type="EMBL" id="QDT31577.1"/>
    </source>
</evidence>
<dbReference type="Proteomes" id="UP000315724">
    <property type="component" value="Chromosome"/>
</dbReference>
<evidence type="ECO:0008006" key="4">
    <source>
        <dbReference type="Google" id="ProtNLM"/>
    </source>
</evidence>
<proteinExistence type="predicted"/>